<dbReference type="Gene3D" id="1.10.101.10">
    <property type="entry name" value="PGBD-like superfamily/PGBD"/>
    <property type="match status" value="1"/>
</dbReference>
<reference evidence="3 4" key="1">
    <citation type="submission" date="2017-03" db="EMBL/GenBank/DDBJ databases">
        <authorList>
            <person name="Afonso C.L."/>
            <person name="Miller P.J."/>
            <person name="Scott M.A."/>
            <person name="Spackman E."/>
            <person name="Goraichik I."/>
            <person name="Dimitrov K.M."/>
            <person name="Suarez D.L."/>
            <person name="Swayne D.E."/>
        </authorList>
    </citation>
    <scope>NUCLEOTIDE SEQUENCE [LARGE SCALE GENOMIC DNA]</scope>
    <source>
        <strain evidence="3 4">CECT 7751</strain>
    </source>
</reference>
<feature type="chain" id="PRO_5012123446" description="Peptidoglycan binding domain protein" evidence="2">
    <location>
        <begin position="27"/>
        <end position="300"/>
    </location>
</feature>
<feature type="signal peptide" evidence="2">
    <location>
        <begin position="1"/>
        <end position="26"/>
    </location>
</feature>
<keyword evidence="4" id="KW-1185">Reference proteome</keyword>
<keyword evidence="2" id="KW-0732">Signal</keyword>
<name>A0A1X6ZBM2_9RHOB</name>
<dbReference type="RefSeq" id="WP_085888257.1">
    <property type="nucleotide sequence ID" value="NZ_FWFN01000004.1"/>
</dbReference>
<accession>A0A1X6ZBM2</accession>
<evidence type="ECO:0000313" key="3">
    <source>
        <dbReference type="EMBL" id="SLN47066.1"/>
    </source>
</evidence>
<evidence type="ECO:0000256" key="2">
    <source>
        <dbReference type="SAM" id="SignalP"/>
    </source>
</evidence>
<protein>
    <recommendedName>
        <fullName evidence="5">Peptidoglycan binding domain protein</fullName>
    </recommendedName>
</protein>
<proteinExistence type="predicted"/>
<dbReference type="OrthoDB" id="7770619at2"/>
<gene>
    <name evidence="3" type="ORF">PSM7751_02199</name>
</gene>
<dbReference type="InterPro" id="IPR036365">
    <property type="entry name" value="PGBD-like_sf"/>
</dbReference>
<sequence length="300" mass="31163">MTLCRFVSARFSTLVALSLLPTTGMAQPCVGPAFDQPLPGAENVQRRYADVPSARYPGIWQEGRVAGFTYRLFMDLTAEVNDGSTNPAWQVYLTCDPASGLCDESFDGLAPIAASRTAQVLGRCLLGGLVTAEDFAPSENARPATGLPPGAGVSSDADRPENPAAGLAAAAALEGLRNPDNTAAPVIPEVPEDDRPLAFGETEAPARPQQDTVRLGPNLLPSGQCGLSAIDEGSSPVMTLQRLLQEGDFAPGAADGMMGPRTRQALQRALGDSATGLTVTEAIAALDRALCAEIENAATE</sequence>
<organism evidence="3 4">
    <name type="scientific">Pseudooceanicola marinus</name>
    <dbReference type="NCBI Taxonomy" id="396013"/>
    <lineage>
        <taxon>Bacteria</taxon>
        <taxon>Pseudomonadati</taxon>
        <taxon>Pseudomonadota</taxon>
        <taxon>Alphaproteobacteria</taxon>
        <taxon>Rhodobacterales</taxon>
        <taxon>Paracoccaceae</taxon>
        <taxon>Pseudooceanicola</taxon>
    </lineage>
</organism>
<dbReference type="InterPro" id="IPR036366">
    <property type="entry name" value="PGBDSf"/>
</dbReference>
<evidence type="ECO:0000256" key="1">
    <source>
        <dbReference type="SAM" id="MobiDB-lite"/>
    </source>
</evidence>
<dbReference type="SUPFAM" id="SSF47090">
    <property type="entry name" value="PGBD-like"/>
    <property type="match status" value="1"/>
</dbReference>
<feature type="region of interest" description="Disordered" evidence="1">
    <location>
        <begin position="138"/>
        <end position="163"/>
    </location>
</feature>
<evidence type="ECO:0008006" key="5">
    <source>
        <dbReference type="Google" id="ProtNLM"/>
    </source>
</evidence>
<dbReference type="Proteomes" id="UP000193963">
    <property type="component" value="Unassembled WGS sequence"/>
</dbReference>
<evidence type="ECO:0000313" key="4">
    <source>
        <dbReference type="Proteomes" id="UP000193963"/>
    </source>
</evidence>
<dbReference type="EMBL" id="FWFN01000004">
    <property type="protein sequence ID" value="SLN47066.1"/>
    <property type="molecule type" value="Genomic_DNA"/>
</dbReference>
<dbReference type="AlphaFoldDB" id="A0A1X6ZBM2"/>